<dbReference type="SMART" id="SM01005">
    <property type="entry name" value="Ala_racemase_C"/>
    <property type="match status" value="1"/>
</dbReference>
<organism evidence="7 8">
    <name type="scientific">Candidatus Aphodoplasma excrementigallinarum</name>
    <dbReference type="NCBI Taxonomy" id="2840673"/>
    <lineage>
        <taxon>Bacteria</taxon>
        <taxon>Bacillati</taxon>
        <taxon>Bacillota</taxon>
        <taxon>Clostridia</taxon>
        <taxon>Eubacteriales</taxon>
        <taxon>Candidatus Aphodoplasma</taxon>
    </lineage>
</organism>
<dbReference type="InterPro" id="IPR000821">
    <property type="entry name" value="Ala_racemase"/>
</dbReference>
<feature type="binding site" evidence="5">
    <location>
        <position position="329"/>
    </location>
    <ligand>
        <name>substrate</name>
    </ligand>
</feature>
<gene>
    <name evidence="7" type="primary">alr</name>
    <name evidence="7" type="ORF">IAC74_05205</name>
</gene>
<dbReference type="PANTHER" id="PTHR30511:SF0">
    <property type="entry name" value="ALANINE RACEMASE, CATABOLIC-RELATED"/>
    <property type="match status" value="1"/>
</dbReference>
<evidence type="ECO:0000256" key="1">
    <source>
        <dbReference type="ARBA" id="ARBA00001933"/>
    </source>
</evidence>
<dbReference type="Proteomes" id="UP000886743">
    <property type="component" value="Unassembled WGS sequence"/>
</dbReference>
<keyword evidence="3 7" id="KW-0413">Isomerase</keyword>
<reference evidence="7" key="1">
    <citation type="submission" date="2020-10" db="EMBL/GenBank/DDBJ databases">
        <authorList>
            <person name="Gilroy R."/>
        </authorList>
    </citation>
    <scope>NUCLEOTIDE SEQUENCE</scope>
    <source>
        <strain evidence="7">4920</strain>
    </source>
</reference>
<dbReference type="EC" id="5.1.1.1" evidence="7"/>
<dbReference type="InterPro" id="IPR009006">
    <property type="entry name" value="Ala_racemase/Decarboxylase_C"/>
</dbReference>
<dbReference type="CDD" id="cd00430">
    <property type="entry name" value="PLPDE_III_AR"/>
    <property type="match status" value="1"/>
</dbReference>
<evidence type="ECO:0000313" key="7">
    <source>
        <dbReference type="EMBL" id="HIV02953.1"/>
    </source>
</evidence>
<dbReference type="InterPro" id="IPR011079">
    <property type="entry name" value="Ala_racemase_C"/>
</dbReference>
<dbReference type="EMBL" id="DVOF01000147">
    <property type="protein sequence ID" value="HIV02953.1"/>
    <property type="molecule type" value="Genomic_DNA"/>
</dbReference>
<keyword evidence="2 4" id="KW-0663">Pyridoxal phosphate</keyword>
<sequence>MKKLIIQKKPLTENIQKIVSHAQKGGAQVIAMLKGNGYGLGICEFARLLLQNGVKLLAVSEFCEAKQLRDGGIDAEIILLSPMCDLREAEEAVRLGIICAVGSEESALVLDLAASQQNRRVRAHVCLDTGFGRFGFLPHDMAAVEQVLAQMKNVDVEGVFTHLSDAFGKEEHSRAQFALFQRAAAELEQAGYVFKIKHICNSCAFLRFPDMYLNAVRVGSAFLGRLPVRNTLGLEKIAYLESCICEKKTLPKGHNIGYANTYRTKRETTIAVIPVGYKDGFGVQKSNDAFRFLDILRYIYADVMAFVRDNAIYVTVNGKRCRLLGRVSMFNVIADITDVEAEVGDPVRLECNPILIDSAIEREYI</sequence>
<feature type="binding site" evidence="5">
    <location>
        <position position="133"/>
    </location>
    <ligand>
        <name>substrate</name>
    </ligand>
</feature>
<comment type="cofactor">
    <cofactor evidence="1 4">
        <name>pyridoxal 5'-phosphate</name>
        <dbReference type="ChEBI" id="CHEBI:597326"/>
    </cofactor>
</comment>
<dbReference type="Pfam" id="PF01168">
    <property type="entry name" value="Ala_racemase_N"/>
    <property type="match status" value="1"/>
</dbReference>
<evidence type="ECO:0000313" key="8">
    <source>
        <dbReference type="Proteomes" id="UP000886743"/>
    </source>
</evidence>
<dbReference type="NCBIfam" id="TIGR00492">
    <property type="entry name" value="alr"/>
    <property type="match status" value="1"/>
</dbReference>
<dbReference type="Pfam" id="PF00842">
    <property type="entry name" value="Ala_racemase_C"/>
    <property type="match status" value="1"/>
</dbReference>
<feature type="modified residue" description="N6-(pyridoxal phosphate)lysine" evidence="4">
    <location>
        <position position="34"/>
    </location>
</feature>
<dbReference type="Gene3D" id="2.40.37.10">
    <property type="entry name" value="Lyase, Ornithine Decarboxylase, Chain A, domain 1"/>
    <property type="match status" value="1"/>
</dbReference>
<dbReference type="InterPro" id="IPR029066">
    <property type="entry name" value="PLP-binding_barrel"/>
</dbReference>
<dbReference type="GO" id="GO:0030632">
    <property type="term" value="P:D-alanine biosynthetic process"/>
    <property type="evidence" value="ECO:0007669"/>
    <property type="project" value="TreeGrafter"/>
</dbReference>
<accession>A0A9D1NGY8</accession>
<reference evidence="7" key="2">
    <citation type="journal article" date="2021" name="PeerJ">
        <title>Extensive microbial diversity within the chicken gut microbiome revealed by metagenomics and culture.</title>
        <authorList>
            <person name="Gilroy R."/>
            <person name="Ravi A."/>
            <person name="Getino M."/>
            <person name="Pursley I."/>
            <person name="Horton D.L."/>
            <person name="Alikhan N.F."/>
            <person name="Baker D."/>
            <person name="Gharbi K."/>
            <person name="Hall N."/>
            <person name="Watson M."/>
            <person name="Adriaenssens E.M."/>
            <person name="Foster-Nyarko E."/>
            <person name="Jarju S."/>
            <person name="Secka A."/>
            <person name="Antonio M."/>
            <person name="Oren A."/>
            <person name="Chaudhuri R.R."/>
            <person name="La Ragione R."/>
            <person name="Hildebrand F."/>
            <person name="Pallen M.J."/>
        </authorList>
    </citation>
    <scope>NUCLEOTIDE SEQUENCE</scope>
    <source>
        <strain evidence="7">4920</strain>
    </source>
</reference>
<dbReference type="InterPro" id="IPR001608">
    <property type="entry name" value="Ala_racemase_N"/>
</dbReference>
<protein>
    <submittedName>
        <fullName evidence="7">Alanine racemase</fullName>
        <ecNumber evidence="7">5.1.1.1</ecNumber>
    </submittedName>
</protein>
<dbReference type="SUPFAM" id="SSF51419">
    <property type="entry name" value="PLP-binding barrel"/>
    <property type="match status" value="1"/>
</dbReference>
<evidence type="ECO:0000256" key="4">
    <source>
        <dbReference type="PIRSR" id="PIRSR600821-50"/>
    </source>
</evidence>
<evidence type="ECO:0000259" key="6">
    <source>
        <dbReference type="SMART" id="SM01005"/>
    </source>
</evidence>
<evidence type="ECO:0000256" key="5">
    <source>
        <dbReference type="PIRSR" id="PIRSR600821-52"/>
    </source>
</evidence>
<feature type="domain" description="Alanine racemase C-terminal" evidence="6">
    <location>
        <begin position="237"/>
        <end position="365"/>
    </location>
</feature>
<comment type="caution">
    <text evidence="7">The sequence shown here is derived from an EMBL/GenBank/DDBJ whole genome shotgun (WGS) entry which is preliminary data.</text>
</comment>
<dbReference type="PANTHER" id="PTHR30511">
    <property type="entry name" value="ALANINE RACEMASE"/>
    <property type="match status" value="1"/>
</dbReference>
<name>A0A9D1NGY8_9FIRM</name>
<dbReference type="SUPFAM" id="SSF50621">
    <property type="entry name" value="Alanine racemase C-terminal domain-like"/>
    <property type="match status" value="1"/>
</dbReference>
<proteinExistence type="predicted"/>
<evidence type="ECO:0000256" key="2">
    <source>
        <dbReference type="ARBA" id="ARBA00022898"/>
    </source>
</evidence>
<evidence type="ECO:0000256" key="3">
    <source>
        <dbReference type="ARBA" id="ARBA00023235"/>
    </source>
</evidence>
<dbReference type="GO" id="GO:0030170">
    <property type="term" value="F:pyridoxal phosphate binding"/>
    <property type="evidence" value="ECO:0007669"/>
    <property type="project" value="TreeGrafter"/>
</dbReference>
<dbReference type="PRINTS" id="PR00992">
    <property type="entry name" value="ALARACEMASE"/>
</dbReference>
<dbReference type="GO" id="GO:0008784">
    <property type="term" value="F:alanine racemase activity"/>
    <property type="evidence" value="ECO:0007669"/>
    <property type="project" value="UniProtKB-EC"/>
</dbReference>
<dbReference type="Gene3D" id="3.20.20.10">
    <property type="entry name" value="Alanine racemase"/>
    <property type="match status" value="1"/>
</dbReference>
<dbReference type="AlphaFoldDB" id="A0A9D1NGY8"/>
<dbReference type="GO" id="GO:0005829">
    <property type="term" value="C:cytosol"/>
    <property type="evidence" value="ECO:0007669"/>
    <property type="project" value="TreeGrafter"/>
</dbReference>